<protein>
    <recommendedName>
        <fullName evidence="3">GNAT family N-acetyltransferase</fullName>
    </recommendedName>
</protein>
<evidence type="ECO:0008006" key="3">
    <source>
        <dbReference type="Google" id="ProtNLM"/>
    </source>
</evidence>
<dbReference type="Gene3D" id="3.40.630.30">
    <property type="match status" value="1"/>
</dbReference>
<comment type="caution">
    <text evidence="1">The sequence shown here is derived from an EMBL/GenBank/DDBJ whole genome shotgun (WGS) entry which is preliminary data.</text>
</comment>
<evidence type="ECO:0000313" key="2">
    <source>
        <dbReference type="Proteomes" id="UP001165460"/>
    </source>
</evidence>
<keyword evidence="2" id="KW-1185">Reference proteome</keyword>
<dbReference type="SUPFAM" id="SSF55729">
    <property type="entry name" value="Acyl-CoA N-acyltransferases (Nat)"/>
    <property type="match status" value="1"/>
</dbReference>
<organism evidence="1 2">
    <name type="scientific">Pedobacter montanisoli</name>
    <dbReference type="NCBI Taxonomy" id="2923277"/>
    <lineage>
        <taxon>Bacteria</taxon>
        <taxon>Pseudomonadati</taxon>
        <taxon>Bacteroidota</taxon>
        <taxon>Sphingobacteriia</taxon>
        <taxon>Sphingobacteriales</taxon>
        <taxon>Sphingobacteriaceae</taxon>
        <taxon>Pedobacter</taxon>
    </lineage>
</organism>
<dbReference type="EMBL" id="JALGBH010000002">
    <property type="protein sequence ID" value="MCJ0743797.1"/>
    <property type="molecule type" value="Genomic_DNA"/>
</dbReference>
<name>A0ABS9ZZT2_9SPHI</name>
<proteinExistence type="predicted"/>
<dbReference type="InterPro" id="IPR016181">
    <property type="entry name" value="Acyl_CoA_acyltransferase"/>
</dbReference>
<accession>A0ABS9ZZT2</accession>
<dbReference type="RefSeq" id="WP_243363109.1">
    <property type="nucleotide sequence ID" value="NZ_JALGBH010000002.1"/>
</dbReference>
<dbReference type="Proteomes" id="UP001165460">
    <property type="component" value="Unassembled WGS sequence"/>
</dbReference>
<gene>
    <name evidence="1" type="ORF">MMF97_13845</name>
</gene>
<evidence type="ECO:0000313" key="1">
    <source>
        <dbReference type="EMBL" id="MCJ0743797.1"/>
    </source>
</evidence>
<reference evidence="1" key="1">
    <citation type="submission" date="2022-03" db="EMBL/GenBank/DDBJ databases">
        <authorList>
            <person name="Woo C.Y."/>
        </authorList>
    </citation>
    <scope>NUCLEOTIDE SEQUENCE</scope>
    <source>
        <strain evidence="1">CYS-01</strain>
    </source>
</reference>
<sequence length="319" mass="38110">MEFKFQILSPDEWAHYSSLYNCDTLKAGKSFLNSLADTYNLKILYVAIKQKEDLCILTSFLIKDKRILSPNHYYYQFFWQNPDKSQWHHTEALYFLLDELKKSYKTINIRLPITLKDIRPFKWHGFTIEIRYTLVKYLNDEKLHKNLSRILKNDVNAKGYKFETNTFWKESLAFHDKELKNFKFAKTYIQQVIRWFSALQQANLAYTFNVFYKDEFVSSIIAIVDEKDKKAYFPLIGTVKEHSSKGISSFLYQYALNQLKDFGVEKVDLYGADMREIATFKQKFEPELQNFYVAKYSAYNNKVQNLTMYLKTFVKKIVR</sequence>